<organism evidence="2 3">
    <name type="scientific">Caerostris extrusa</name>
    <name type="common">Bark spider</name>
    <name type="synonym">Caerostris bankana</name>
    <dbReference type="NCBI Taxonomy" id="172846"/>
    <lineage>
        <taxon>Eukaryota</taxon>
        <taxon>Metazoa</taxon>
        <taxon>Ecdysozoa</taxon>
        <taxon>Arthropoda</taxon>
        <taxon>Chelicerata</taxon>
        <taxon>Arachnida</taxon>
        <taxon>Araneae</taxon>
        <taxon>Araneomorphae</taxon>
        <taxon>Entelegynae</taxon>
        <taxon>Araneoidea</taxon>
        <taxon>Araneidae</taxon>
        <taxon>Caerostris</taxon>
    </lineage>
</organism>
<dbReference type="AlphaFoldDB" id="A0AAV4MJJ8"/>
<dbReference type="EMBL" id="BPLR01002311">
    <property type="protein sequence ID" value="GIX72392.1"/>
    <property type="molecule type" value="Genomic_DNA"/>
</dbReference>
<keyword evidence="3" id="KW-1185">Reference proteome</keyword>
<feature type="region of interest" description="Disordered" evidence="1">
    <location>
        <begin position="165"/>
        <end position="190"/>
    </location>
</feature>
<proteinExistence type="predicted"/>
<evidence type="ECO:0000313" key="2">
    <source>
        <dbReference type="EMBL" id="GIX72392.1"/>
    </source>
</evidence>
<sequence length="205" mass="23346">MNFFEISSGVETFENERESSALFGRKKMTFKFRFKRYLLILIEASVILINQSKENQADLESVRKKEKNSECSNPFVNPHWWPNVRWPSKRSSSSLVLLSECANYLGRGGVLLEWPRGTGVVSGDGIYSPALCTTDFGFDSRTRSHRFGSVLMTAHSVLINQSKENQGDLESVRKKRKEFERSNPLSTPLGPKHEIGLENFFFISA</sequence>
<reference evidence="2 3" key="1">
    <citation type="submission" date="2021-06" db="EMBL/GenBank/DDBJ databases">
        <title>Caerostris extrusa draft genome.</title>
        <authorList>
            <person name="Kono N."/>
            <person name="Arakawa K."/>
        </authorList>
    </citation>
    <scope>NUCLEOTIDE SEQUENCE [LARGE SCALE GENOMIC DNA]</scope>
</reference>
<evidence type="ECO:0000256" key="1">
    <source>
        <dbReference type="SAM" id="MobiDB-lite"/>
    </source>
</evidence>
<gene>
    <name evidence="2" type="ORF">CEXT_479451</name>
</gene>
<name>A0AAV4MJJ8_CAEEX</name>
<dbReference type="Proteomes" id="UP001054945">
    <property type="component" value="Unassembled WGS sequence"/>
</dbReference>
<evidence type="ECO:0000313" key="3">
    <source>
        <dbReference type="Proteomes" id="UP001054945"/>
    </source>
</evidence>
<comment type="caution">
    <text evidence="2">The sequence shown here is derived from an EMBL/GenBank/DDBJ whole genome shotgun (WGS) entry which is preliminary data.</text>
</comment>
<accession>A0AAV4MJJ8</accession>
<protein>
    <submittedName>
        <fullName evidence="2">Uncharacterized protein</fullName>
    </submittedName>
</protein>